<proteinExistence type="predicted"/>
<reference evidence="4" key="2">
    <citation type="submission" date="2025-05" db="UniProtKB">
        <authorList>
            <consortium name="EnsemblMetazoa"/>
        </authorList>
    </citation>
    <scope>IDENTIFICATION</scope>
    <source>
        <strain evidence="4">Foshan</strain>
    </source>
</reference>
<dbReference type="RefSeq" id="XP_062705525.1">
    <property type="nucleotide sequence ID" value="XM_062849541.1"/>
</dbReference>
<evidence type="ECO:0000313" key="5">
    <source>
        <dbReference type="Proteomes" id="UP000069940"/>
    </source>
</evidence>
<evidence type="ECO:0000313" key="4">
    <source>
        <dbReference type="EnsemblMetazoa" id="AALFPA23_007295.P9672"/>
    </source>
</evidence>
<dbReference type="EnsemblMetazoa" id="AALFPA23_007295.R9669">
    <property type="protein sequence ID" value="AALFPA23_007295.P9669"/>
    <property type="gene ID" value="AALFPA23_007295"/>
</dbReference>
<keyword evidence="1" id="KW-0677">Repeat</keyword>
<feature type="repeat" description="ANK" evidence="3">
    <location>
        <begin position="1544"/>
        <end position="1576"/>
    </location>
</feature>
<dbReference type="Proteomes" id="UP000069940">
    <property type="component" value="Unassembled WGS sequence"/>
</dbReference>
<dbReference type="SUPFAM" id="SSF48403">
    <property type="entry name" value="Ankyrin repeat"/>
    <property type="match status" value="3"/>
</dbReference>
<feature type="repeat" description="ANK" evidence="3">
    <location>
        <begin position="1252"/>
        <end position="1284"/>
    </location>
</feature>
<feature type="repeat" description="ANK" evidence="3">
    <location>
        <begin position="1318"/>
        <end position="1341"/>
    </location>
</feature>
<dbReference type="PANTHER" id="PTHR24198">
    <property type="entry name" value="ANKYRIN REPEAT AND PROTEIN KINASE DOMAIN-CONTAINING PROTEIN"/>
    <property type="match status" value="1"/>
</dbReference>
<protein>
    <submittedName>
        <fullName evidence="4">Uncharacterized protein</fullName>
    </submittedName>
</protein>
<organism evidence="4 5">
    <name type="scientific">Aedes albopictus</name>
    <name type="common">Asian tiger mosquito</name>
    <name type="synonym">Stegomyia albopicta</name>
    <dbReference type="NCBI Taxonomy" id="7160"/>
    <lineage>
        <taxon>Eukaryota</taxon>
        <taxon>Metazoa</taxon>
        <taxon>Ecdysozoa</taxon>
        <taxon>Arthropoda</taxon>
        <taxon>Hexapoda</taxon>
        <taxon>Insecta</taxon>
        <taxon>Pterygota</taxon>
        <taxon>Neoptera</taxon>
        <taxon>Endopterygota</taxon>
        <taxon>Diptera</taxon>
        <taxon>Nematocera</taxon>
        <taxon>Culicoidea</taxon>
        <taxon>Culicidae</taxon>
        <taxon>Culicinae</taxon>
        <taxon>Aedini</taxon>
        <taxon>Aedes</taxon>
        <taxon>Stegomyia</taxon>
    </lineage>
</organism>
<dbReference type="EnsemblMetazoa" id="AALFPA23_007295.R9670">
    <property type="protein sequence ID" value="AALFPA23_007295.P9670"/>
    <property type="gene ID" value="AALFPA23_007295"/>
</dbReference>
<sequence>MLFEAVQNGDLEKVTVLLDTGADVNERDEKFFNTALHRSIFAQRNRPELIDLLISRGADCNALNKKYLTASELALEKKLDDLAKHMILRETEHIDNHLAYFLLIRRGNLQLLEFLISIKRLKYEDEILIIAKAYGELKLKNVPLKEHMEAYLNEILINHDYWLINGGSGGKQRKQDRVQNVHRIREIVDNVRELATSYDNYNLMDVDSIFLLRLSYILENIFFIRNQYKELPLHHVEFCIGIFLHIWKNPPHYDIYRTMIDKRQLIIYLQAVANELKKIITLPSYNLTPSPSSTPSATCTIPNSCSSTAAPSPSGTTHLSPSRAHTRFRWSTELNRELMFCYYVVTGGGQNHVGYRKRLHDLWCNRQNSYEFLTEQNLFSQLRRIQRDRLLPDDTCRKLRSEASEYVFDYHCSQSRPLKISDKNRKVFRKLAKNYNRMKELHSINRALCYVNSVIEMKFNASKEIDVLAMKRVVQVLGETIKNSKDSPNLNKHLTSFLSILVPKYFFGDTKVRHHLSHCCRDFSSFISGIEEKVEYSELHRNLKIIRDLLMYVQNLEYILAIKALMNRLYDSKCIEEVKSYYAYLFRNNSRDFFKDLQFAPFLLLEINSIVDSIIQWQCDAGMKPNDRIQKVKLSIRKEIDSYETLHQQFSNAILMIDCIVSKIKSNHSHEKIRHLARSHLRSFQLDRKISLNFLDQLKAQLLLFLHGDLESINNEETRSNSMLLALRAIFTIDNHEETPDSRDADLLKSFKKSFVDDCMIMIDRLEARTGQSLSFLRQDPTFERSKDHPNKRYDLLRQCLTKHNVSLDLCILNELKQEDNRYAEDKIRQMQSLFLDQNMNFRVLNRIDEIAFEMIMLEATWALSSKLHNNAESLLSFVPVLTGRNLRNYLSHGNIIYEVFVSNISFKTILQNALSIIKLSKNIISEIYERHSWEFSDRLACLKHQANVLNGLRYQNSAEICDTIKRDQYLIGKDHLNHGIADHLVQTQSCLLLGRLLDLGNDHDLLKNLSHQMDNISIIPASGKFHEIIVDSEARIRFCHNLGLLSNEEDILLKVVTDFGHEHIDAIPMIFNFDKLFTSLLENLPDYDVNADSNAEILHYAVLSGNVELLNLLLDQCNDLNQRDVYNLTPLDVACKLSNLEMIKTLTNAGARWYSNNLSQYTWLFLNNDHEAIIFLKNNDLLNEKITRACINLFLQYCDDDQEEIVEFMLSCVDFTSLYVAAARYRRIHVLKYMIANDDRVKYNVNRMDDRGQAAIHVCCTSGYREIVKLMLSNYGNVNLQDSEGNTPLHLAVRRGCTGIVKLLLDHDAKSDLENQMGKTPLDLAVQLGNVRIVKLLLKHKQFKRAVQIPGSLKSLEILYLLKTANLQYKLESDGGCNPLTVLHRVKEEGRLRVLLRYFSVDVRCSEFQDTPLHIACLMNRINIVRVLLQNGANTSLTNCDNLIPLHLAVINRNVEIVKLLTAQTQQMDQHHVNSALSIAVRKGFLDIANILLECGADISVMSCVINHSEHYLLHSAARQGFHKILRFLLQERFFGVNAEDSSGLTPLFHAVISSNIETTEILVQYEANVNHTTKFGQNVLTIATMYDRLDVVRYFVNNFPKVIDYALSITARQNNCLHIAVLKGSHEMVKYFIKLHSDHGYHLNAQNQDGFTALHICAQTGNERLFMILLENGADPAIPLDNGQSILHTAVSNKNLDIVRIVLDQALIDRNALDVDGRSILHYSVYSKEVSVVRQILKIRGLNVNQQDSAGLSALHLAAECQYVDIYNLLRRRVNNELRSYEGRKRAIDILLRK</sequence>
<dbReference type="InterPro" id="IPR002110">
    <property type="entry name" value="Ankyrin_rpt"/>
</dbReference>
<accession>A0ABM1YAC9</accession>
<evidence type="ECO:0000256" key="3">
    <source>
        <dbReference type="PROSITE-ProRule" id="PRU00023"/>
    </source>
</evidence>
<dbReference type="SMART" id="SM00248">
    <property type="entry name" value="ANK"/>
    <property type="match status" value="20"/>
</dbReference>
<dbReference type="InterPro" id="IPR036770">
    <property type="entry name" value="Ankyrin_rpt-contain_sf"/>
</dbReference>
<feature type="repeat" description="ANK" evidence="3">
    <location>
        <begin position="1718"/>
        <end position="1751"/>
    </location>
</feature>
<feature type="repeat" description="ANK" evidence="3">
    <location>
        <begin position="1285"/>
        <end position="1317"/>
    </location>
</feature>
<dbReference type="EnsemblMetazoa" id="AALFPA23_007295.R9672">
    <property type="protein sequence ID" value="AALFPA23_007295.P9672"/>
    <property type="gene ID" value="AALFPA23_007295"/>
</dbReference>
<name>A0ABM1YAC9_AEDAL</name>
<evidence type="ECO:0000256" key="2">
    <source>
        <dbReference type="ARBA" id="ARBA00023043"/>
    </source>
</evidence>
<dbReference type="EnsemblMetazoa" id="AALFPA23_007295.R9671">
    <property type="protein sequence ID" value="AALFPA23_007295.P9671"/>
    <property type="gene ID" value="AALFPA23_007295"/>
</dbReference>
<dbReference type="RefSeq" id="XP_062705526.1">
    <property type="nucleotide sequence ID" value="XM_062849542.1"/>
</dbReference>
<dbReference type="PROSITE" id="PS50088">
    <property type="entry name" value="ANK_REPEAT"/>
    <property type="match status" value="10"/>
</dbReference>
<dbReference type="Gene3D" id="1.25.40.20">
    <property type="entry name" value="Ankyrin repeat-containing domain"/>
    <property type="match status" value="6"/>
</dbReference>
<feature type="repeat" description="ANK" evidence="3">
    <location>
        <begin position="1409"/>
        <end position="1441"/>
    </location>
</feature>
<keyword evidence="5" id="KW-1185">Reference proteome</keyword>
<dbReference type="PROSITE" id="PS50297">
    <property type="entry name" value="ANK_REP_REGION"/>
    <property type="match status" value="9"/>
</dbReference>
<reference evidence="5" key="1">
    <citation type="journal article" date="2015" name="Proc. Natl. Acad. Sci. U.S.A.">
        <title>Genome sequence of the Asian Tiger mosquito, Aedes albopictus, reveals insights into its biology, genetics, and evolution.</title>
        <authorList>
            <person name="Chen X.G."/>
            <person name="Jiang X."/>
            <person name="Gu J."/>
            <person name="Xu M."/>
            <person name="Wu Y."/>
            <person name="Deng Y."/>
            <person name="Zhang C."/>
            <person name="Bonizzoni M."/>
            <person name="Dermauw W."/>
            <person name="Vontas J."/>
            <person name="Armbruster P."/>
            <person name="Huang X."/>
            <person name="Yang Y."/>
            <person name="Zhang H."/>
            <person name="He W."/>
            <person name="Peng H."/>
            <person name="Liu Y."/>
            <person name="Wu K."/>
            <person name="Chen J."/>
            <person name="Lirakis M."/>
            <person name="Topalis P."/>
            <person name="Van Leeuwen T."/>
            <person name="Hall A.B."/>
            <person name="Jiang X."/>
            <person name="Thorpe C."/>
            <person name="Mueller R.L."/>
            <person name="Sun C."/>
            <person name="Waterhouse R.M."/>
            <person name="Yan G."/>
            <person name="Tu Z.J."/>
            <person name="Fang X."/>
            <person name="James A.A."/>
        </authorList>
    </citation>
    <scope>NUCLEOTIDE SEQUENCE [LARGE SCALE GENOMIC DNA]</scope>
    <source>
        <strain evidence="5">Foshan</strain>
    </source>
</reference>
<dbReference type="Pfam" id="PF13637">
    <property type="entry name" value="Ank_4"/>
    <property type="match status" value="1"/>
</dbReference>
<dbReference type="RefSeq" id="XP_062705527.1">
    <property type="nucleotide sequence ID" value="XM_062849543.1"/>
</dbReference>
<feature type="repeat" description="ANK" evidence="3">
    <location>
        <begin position="1651"/>
        <end position="1677"/>
    </location>
</feature>
<feature type="repeat" description="ANK" evidence="3">
    <location>
        <begin position="1094"/>
        <end position="1126"/>
    </location>
</feature>
<feature type="repeat" description="ANK" evidence="3">
    <location>
        <begin position="1473"/>
        <end position="1505"/>
    </location>
</feature>
<evidence type="ECO:0000256" key="1">
    <source>
        <dbReference type="ARBA" id="ARBA00022737"/>
    </source>
</evidence>
<dbReference type="GeneID" id="109427802"/>
<dbReference type="RefSeq" id="XP_062705528.1">
    <property type="nucleotide sequence ID" value="XM_062849544.1"/>
</dbReference>
<dbReference type="Pfam" id="PF12796">
    <property type="entry name" value="Ank_2"/>
    <property type="match status" value="6"/>
</dbReference>
<keyword evidence="2 3" id="KW-0040">ANK repeat</keyword>
<feature type="repeat" description="ANK" evidence="3">
    <location>
        <begin position="1"/>
        <end position="29"/>
    </location>
</feature>
<dbReference type="PANTHER" id="PTHR24198:SF165">
    <property type="entry name" value="ANKYRIN REPEAT-CONTAINING PROTEIN-RELATED"/>
    <property type="match status" value="1"/>
</dbReference>